<evidence type="ECO:0000313" key="2">
    <source>
        <dbReference type="Proteomes" id="UP001151752"/>
    </source>
</evidence>
<protein>
    <submittedName>
        <fullName evidence="1">Uncharacterized protein</fullName>
    </submittedName>
</protein>
<dbReference type="Proteomes" id="UP001151752">
    <property type="component" value="Chromosome 15W"/>
</dbReference>
<keyword evidence="2" id="KW-1185">Reference proteome</keyword>
<name>A0A9Q0PGA6_9ROSI</name>
<accession>A0A9Q0PGA6</accession>
<dbReference type="AlphaFoldDB" id="A0A9Q0PGA6"/>
<comment type="caution">
    <text evidence="1">The sequence shown here is derived from an EMBL/GenBank/DDBJ whole genome shotgun (WGS) entry which is preliminary data.</text>
</comment>
<reference evidence="1" key="2">
    <citation type="journal article" date="2023" name="Int. J. Mol. Sci.">
        <title>De Novo Assembly and Annotation of 11 Diverse Shrub Willow (Salix) Genomes Reveals Novel Gene Organization in Sex-Linked Regions.</title>
        <authorList>
            <person name="Hyden B."/>
            <person name="Feng K."/>
            <person name="Yates T.B."/>
            <person name="Jawdy S."/>
            <person name="Cereghino C."/>
            <person name="Smart L.B."/>
            <person name="Muchero W."/>
        </authorList>
    </citation>
    <scope>NUCLEOTIDE SEQUENCE</scope>
    <source>
        <tissue evidence="1">Shoot tip</tissue>
    </source>
</reference>
<reference evidence="1" key="1">
    <citation type="submission" date="2022-11" db="EMBL/GenBank/DDBJ databases">
        <authorList>
            <person name="Hyden B.L."/>
            <person name="Feng K."/>
            <person name="Yates T."/>
            <person name="Jawdy S."/>
            <person name="Smart L.B."/>
            <person name="Muchero W."/>
        </authorList>
    </citation>
    <scope>NUCLEOTIDE SEQUENCE</scope>
    <source>
        <tissue evidence="1">Shoot tip</tissue>
    </source>
</reference>
<gene>
    <name evidence="1" type="ORF">OIU74_016373</name>
</gene>
<organism evidence="1 2">
    <name type="scientific">Salix koriyanagi</name>
    <dbReference type="NCBI Taxonomy" id="2511006"/>
    <lineage>
        <taxon>Eukaryota</taxon>
        <taxon>Viridiplantae</taxon>
        <taxon>Streptophyta</taxon>
        <taxon>Embryophyta</taxon>
        <taxon>Tracheophyta</taxon>
        <taxon>Spermatophyta</taxon>
        <taxon>Magnoliopsida</taxon>
        <taxon>eudicotyledons</taxon>
        <taxon>Gunneridae</taxon>
        <taxon>Pentapetalae</taxon>
        <taxon>rosids</taxon>
        <taxon>fabids</taxon>
        <taxon>Malpighiales</taxon>
        <taxon>Salicaceae</taxon>
        <taxon>Saliceae</taxon>
        <taxon>Salix</taxon>
    </lineage>
</organism>
<proteinExistence type="predicted"/>
<sequence length="108" mass="12302">MHPDETEMPTSLVSLLCSMKSLNITNIHEFSFQIISINPFWKSFKGWAQYLVGKTKDAAIGETYIRVVCDCGAWKEEDDTATIASLLYQLFSTSTIRASWTGDTKRWQ</sequence>
<evidence type="ECO:0000313" key="1">
    <source>
        <dbReference type="EMBL" id="KAJ6687670.1"/>
    </source>
</evidence>
<dbReference type="EMBL" id="JAPFFM010000019">
    <property type="protein sequence ID" value="KAJ6687670.1"/>
    <property type="molecule type" value="Genomic_DNA"/>
</dbReference>